<feature type="domain" description="ABC transporter" evidence="10">
    <location>
        <begin position="380"/>
        <end position="623"/>
    </location>
</feature>
<evidence type="ECO:0000256" key="5">
    <source>
        <dbReference type="ARBA" id="ARBA00022840"/>
    </source>
</evidence>
<dbReference type="GeneID" id="24423117"/>
<dbReference type="Gene3D" id="3.40.50.300">
    <property type="entry name" value="P-loop containing nucleotide triphosphate hydrolases"/>
    <property type="match status" value="1"/>
</dbReference>
<comment type="subcellular location">
    <subcellularLocation>
        <location evidence="1">Membrane</location>
        <topology evidence="1">Multi-pass membrane protein</topology>
    </subcellularLocation>
</comment>
<dbReference type="SUPFAM" id="SSF52540">
    <property type="entry name" value="P-loop containing nucleoside triphosphate hydrolases"/>
    <property type="match status" value="1"/>
</dbReference>
<evidence type="ECO:0000256" key="7">
    <source>
        <dbReference type="ARBA" id="ARBA00023136"/>
    </source>
</evidence>
<evidence type="ECO:0000256" key="6">
    <source>
        <dbReference type="ARBA" id="ARBA00022989"/>
    </source>
</evidence>
<feature type="transmembrane region" description="Helical" evidence="9">
    <location>
        <begin position="317"/>
        <end position="338"/>
    </location>
</feature>
<dbReference type="CDD" id="cd18560">
    <property type="entry name" value="ABC_6TM_ATM1_ABCB7_HMT1_ABCB6"/>
    <property type="match status" value="1"/>
</dbReference>
<dbReference type="InterPro" id="IPR036640">
    <property type="entry name" value="ABC1_TM_sf"/>
</dbReference>
<dbReference type="InterPro" id="IPR017871">
    <property type="entry name" value="ABC_transporter-like_CS"/>
</dbReference>
<dbReference type="GO" id="GO:0016887">
    <property type="term" value="F:ATP hydrolysis activity"/>
    <property type="evidence" value="ECO:0007669"/>
    <property type="project" value="InterPro"/>
</dbReference>
<feature type="transmembrane region" description="Helical" evidence="9">
    <location>
        <begin position="166"/>
        <end position="190"/>
    </location>
</feature>
<keyword evidence="3 9" id="KW-0812">Transmembrane</keyword>
<dbReference type="Pfam" id="PF00664">
    <property type="entry name" value="ABC_membrane"/>
    <property type="match status" value="1"/>
</dbReference>
<dbReference type="EMBL" id="FO082871">
    <property type="protein sequence ID" value="SIO73138.1"/>
    <property type="molecule type" value="Genomic_DNA"/>
</dbReference>
<dbReference type="InterPro" id="IPR003439">
    <property type="entry name" value="ABC_transporter-like_ATP-bd"/>
</dbReference>
<dbReference type="Gene3D" id="1.20.1560.10">
    <property type="entry name" value="ABC transporter type 1, transmembrane domain"/>
    <property type="match status" value="1"/>
</dbReference>
<dbReference type="PROSITE" id="PS00211">
    <property type="entry name" value="ABC_TRANSPORTER_1"/>
    <property type="match status" value="1"/>
</dbReference>
<dbReference type="PANTHER" id="PTHR24221:SF503">
    <property type="entry name" value="MITOCHONDRIAL POTASSIUM CHANNEL ATP-BINDING SUBUNIT"/>
    <property type="match status" value="1"/>
</dbReference>
<dbReference type="Proteomes" id="UP000002899">
    <property type="component" value="Chromosome I"/>
</dbReference>
<reference evidence="12 13" key="1">
    <citation type="journal article" date="2012" name="Nucleic Acids Res.">
        <title>Sequencing of the smallest Apicomplexan genome from the human pathogen Babesia microti.</title>
        <authorList>
            <person name="Cornillot E."/>
            <person name="Hadj-Kaddour K."/>
            <person name="Dassouli A."/>
            <person name="Noel B."/>
            <person name="Ranwez V."/>
            <person name="Vacherie B."/>
            <person name="Augagneur Y."/>
            <person name="Bres V."/>
            <person name="Duclos A."/>
            <person name="Randazzo S."/>
            <person name="Carcy B."/>
            <person name="Debierre-Grockiego F."/>
            <person name="Delbecq S."/>
            <person name="Moubri-Menage K."/>
            <person name="Shams-Eldin H."/>
            <person name="Usmani-Brown S."/>
            <person name="Bringaud F."/>
            <person name="Wincker P."/>
            <person name="Vivares C.P."/>
            <person name="Schwarz R.T."/>
            <person name="Schetters T.P."/>
            <person name="Krause P.J."/>
            <person name="Gorenflot A."/>
            <person name="Berry V."/>
            <person name="Barbe V."/>
            <person name="Ben Mamoun C."/>
        </authorList>
    </citation>
    <scope>NUCLEOTIDE SEQUENCE [LARGE SCALE GENOMIC DNA]</scope>
    <source>
        <strain evidence="12 13">RI</strain>
    </source>
</reference>
<evidence type="ECO:0000256" key="9">
    <source>
        <dbReference type="SAM" id="Phobius"/>
    </source>
</evidence>
<dbReference type="KEGG" id="bmic:BMR1_01G00185"/>
<dbReference type="PANTHER" id="PTHR24221">
    <property type="entry name" value="ATP-BINDING CASSETTE SUB-FAMILY B"/>
    <property type="match status" value="1"/>
</dbReference>
<dbReference type="SUPFAM" id="SSF90123">
    <property type="entry name" value="ABC transporter transmembrane region"/>
    <property type="match status" value="1"/>
</dbReference>
<evidence type="ECO:0000256" key="2">
    <source>
        <dbReference type="ARBA" id="ARBA00022448"/>
    </source>
</evidence>
<feature type="transmembrane region" description="Helical" evidence="9">
    <location>
        <begin position="291"/>
        <end position="311"/>
    </location>
</feature>
<dbReference type="SMART" id="SM00382">
    <property type="entry name" value="AAA"/>
    <property type="match status" value="1"/>
</dbReference>
<keyword evidence="6 9" id="KW-1133">Transmembrane helix</keyword>
<keyword evidence="5" id="KW-0067">ATP-binding</keyword>
<dbReference type="GO" id="GO:0005524">
    <property type="term" value="F:ATP binding"/>
    <property type="evidence" value="ECO:0007669"/>
    <property type="project" value="UniProtKB-KW"/>
</dbReference>
<dbReference type="FunFam" id="3.40.50.300:FF:000287">
    <property type="entry name" value="Multidrug ABC transporter ATP-binding protein"/>
    <property type="match status" value="1"/>
</dbReference>
<dbReference type="GO" id="GO:0140359">
    <property type="term" value="F:ABC-type transporter activity"/>
    <property type="evidence" value="ECO:0007669"/>
    <property type="project" value="InterPro"/>
</dbReference>
<dbReference type="AlphaFoldDB" id="A0A1N6LW94"/>
<evidence type="ECO:0000313" key="12">
    <source>
        <dbReference type="EMBL" id="SIO73138.1"/>
    </source>
</evidence>
<name>A0A1N6LW94_BABMR</name>
<dbReference type="InterPro" id="IPR027417">
    <property type="entry name" value="P-loop_NTPase"/>
</dbReference>
<dbReference type="GO" id="GO:0016020">
    <property type="term" value="C:membrane"/>
    <property type="evidence" value="ECO:0007669"/>
    <property type="project" value="UniProtKB-SubCell"/>
</dbReference>
<dbReference type="InterPro" id="IPR039421">
    <property type="entry name" value="Type_1_exporter"/>
</dbReference>
<reference evidence="12 13" key="3">
    <citation type="journal article" date="2016" name="Sci. Rep.">
        <title>Genome-wide diversity and gene expression profiling of Babesia microti isolates identify polymorphic genes that mediate host-pathogen interactions.</title>
        <authorList>
            <person name="Silva J.C."/>
            <person name="Cornillot E."/>
            <person name="McCracken C."/>
            <person name="Usmani-Brown S."/>
            <person name="Dwivedi A."/>
            <person name="Ifeonu O.O."/>
            <person name="Crabtree J."/>
            <person name="Gotia H.T."/>
            <person name="Virji A.Z."/>
            <person name="Reynes C."/>
            <person name="Colinge J."/>
            <person name="Kumar V."/>
            <person name="Lawres L."/>
            <person name="Pazzi J.E."/>
            <person name="Pablo J.V."/>
            <person name="Hung C."/>
            <person name="Brancato J."/>
            <person name="Kumari P."/>
            <person name="Orvis J."/>
            <person name="Tretina K."/>
            <person name="Chibucos M."/>
            <person name="Ott S."/>
            <person name="Sadzewicz L."/>
            <person name="Sengamalay N."/>
            <person name="Shetty A.C."/>
            <person name="Su Q."/>
            <person name="Tallon L."/>
            <person name="Fraser C.M."/>
            <person name="Frutos R."/>
            <person name="Molina D.M."/>
            <person name="Krause P.J."/>
            <person name="Ben Mamoun C."/>
        </authorList>
    </citation>
    <scope>NUCLEOTIDE SEQUENCE [LARGE SCALE GENOMIC DNA]</scope>
    <source>
        <strain evidence="12 13">RI</strain>
    </source>
</reference>
<evidence type="ECO:0000256" key="4">
    <source>
        <dbReference type="ARBA" id="ARBA00022741"/>
    </source>
</evidence>
<evidence type="ECO:0000256" key="3">
    <source>
        <dbReference type="ARBA" id="ARBA00022692"/>
    </source>
</evidence>
<keyword evidence="7 9" id="KW-0472">Membrane</keyword>
<dbReference type="RefSeq" id="XP_021337250.1">
    <property type="nucleotide sequence ID" value="XM_021482756.1"/>
</dbReference>
<evidence type="ECO:0000256" key="1">
    <source>
        <dbReference type="ARBA" id="ARBA00004141"/>
    </source>
</evidence>
<proteinExistence type="inferred from homology"/>
<sequence>MGSCPRDKFIDVERSRIRNQDNCATTLDVLRIMKPFIWPDNSVMKGEYKVYLRIIIVFSYILLIGGKIMLLTAPLFIGKMVQDLSANDYYSARFNAGFYVLFCCSAVTLDELRNISYRYIQKWAIIDLSAKFIENIFNMPYGWFIENNPTEIAHVLNRGVESSRDLTAFSVQLLVPTALEIIGVSLIFALKYECPYTSLALIIGVVLFGISTISIANSRIKIRKRVNDIDNEMHTVIGDGLSNYETVKYFTNEKHEIDKYTNVAIQHEKFNYIVFISLSLLNFIQETIKELTIISVLLIAIYYVKNGVLIVGDVVAMVSYLAFIFRPLYLLGTIYMTIIKSMAGLRDIITLSVQDVKIHDLPGAEELKLTDENGNFKADIVFDDVKFSYDKLVCPMSGSGHFRGLQKVNFTVLSGTTCAIIGATGSGKTTISRLLCRFYDVDSGAIRINSTNIAHVTQNSLRSCIGIVPQDTVLFHATLLENIRYGKMDATREEIHEAAKRAQLENFIKTLPSGIDTIVGERGMKLSGGEKQRVAIARCFLKNPPIIILDEATSALDINTEAEVQAALESLSINRTVIVIAHRLSTIVNAKQIIFMSNGRIEDCGTHDELLKSSKVYADLWKKQTKPAPAQ</sequence>
<keyword evidence="4" id="KW-0547">Nucleotide-binding</keyword>
<dbReference type="InterPro" id="IPR011527">
    <property type="entry name" value="ABC1_TM_dom"/>
</dbReference>
<evidence type="ECO:0000256" key="8">
    <source>
        <dbReference type="ARBA" id="ARBA00024363"/>
    </source>
</evidence>
<keyword evidence="2" id="KW-0813">Transport</keyword>
<keyword evidence="13" id="KW-1185">Reference proteome</keyword>
<evidence type="ECO:0000313" key="13">
    <source>
        <dbReference type="Proteomes" id="UP000002899"/>
    </source>
</evidence>
<organism evidence="12 13">
    <name type="scientific">Babesia microti (strain RI)</name>
    <dbReference type="NCBI Taxonomy" id="1133968"/>
    <lineage>
        <taxon>Eukaryota</taxon>
        <taxon>Sar</taxon>
        <taxon>Alveolata</taxon>
        <taxon>Apicomplexa</taxon>
        <taxon>Aconoidasida</taxon>
        <taxon>Piroplasmida</taxon>
        <taxon>Babesiidae</taxon>
        <taxon>Babesia</taxon>
    </lineage>
</organism>
<dbReference type="OrthoDB" id="6500128at2759"/>
<accession>A0A1N6LW94</accession>
<evidence type="ECO:0000259" key="11">
    <source>
        <dbReference type="PROSITE" id="PS50929"/>
    </source>
</evidence>
<dbReference type="PROSITE" id="PS50929">
    <property type="entry name" value="ABC_TM1F"/>
    <property type="match status" value="1"/>
</dbReference>
<dbReference type="PROSITE" id="PS50893">
    <property type="entry name" value="ABC_TRANSPORTER_2"/>
    <property type="match status" value="1"/>
</dbReference>
<feature type="transmembrane region" description="Helical" evidence="9">
    <location>
        <begin position="50"/>
        <end position="77"/>
    </location>
</feature>
<evidence type="ECO:0000259" key="10">
    <source>
        <dbReference type="PROSITE" id="PS50893"/>
    </source>
</evidence>
<protein>
    <submittedName>
        <fullName evidence="12">ATM1 putative (Not with Plasmodium)</fullName>
    </submittedName>
</protein>
<gene>
    <name evidence="12" type="ORF">BMR1_01G00185</name>
</gene>
<reference evidence="12 13" key="2">
    <citation type="journal article" date="2013" name="PLoS ONE">
        <title>Whole genome mapping and re-organization of the nuclear and mitochondrial genomes of Babesia microti isolates.</title>
        <authorList>
            <person name="Cornillot E."/>
            <person name="Dassouli A."/>
            <person name="Garg A."/>
            <person name="Pachikara N."/>
            <person name="Randazzo S."/>
            <person name="Depoix D."/>
            <person name="Carcy B."/>
            <person name="Delbecq S."/>
            <person name="Frutos R."/>
            <person name="Silva J.C."/>
            <person name="Sutton R."/>
            <person name="Krause P.J."/>
            <person name="Mamoun C.B."/>
        </authorList>
    </citation>
    <scope>NUCLEOTIDE SEQUENCE [LARGE SCALE GENOMIC DNA]</scope>
    <source>
        <strain evidence="12 13">RI</strain>
    </source>
</reference>
<comment type="similarity">
    <text evidence="8">Belongs to the ABC transporter superfamily. ABCB family. Heavy Metal importer (TC 3.A.1.210) subfamily.</text>
</comment>
<feature type="transmembrane region" description="Helical" evidence="9">
    <location>
        <begin position="196"/>
        <end position="216"/>
    </location>
</feature>
<dbReference type="VEuPathDB" id="PiroplasmaDB:BMR1_01G00185"/>
<feature type="domain" description="ABC transmembrane type-1" evidence="11">
    <location>
        <begin position="61"/>
        <end position="340"/>
    </location>
</feature>
<dbReference type="Pfam" id="PF00005">
    <property type="entry name" value="ABC_tran"/>
    <property type="match status" value="1"/>
</dbReference>
<dbReference type="InterPro" id="IPR003593">
    <property type="entry name" value="AAA+_ATPase"/>
</dbReference>
<feature type="transmembrane region" description="Helical" evidence="9">
    <location>
        <begin position="89"/>
        <end position="109"/>
    </location>
</feature>